<accession>A0ABT6Y0Z6</accession>
<dbReference type="InterPro" id="IPR005151">
    <property type="entry name" value="Tail-specific_protease"/>
</dbReference>
<dbReference type="PANTHER" id="PTHR32060:SF30">
    <property type="entry name" value="CARBOXY-TERMINAL PROCESSING PROTEASE CTPA"/>
    <property type="match status" value="1"/>
</dbReference>
<comment type="caution">
    <text evidence="2">The sequence shown here is derived from an EMBL/GenBank/DDBJ whole genome shotgun (WGS) entry which is preliminary data.</text>
</comment>
<sequence length="452" mass="50682">MEREVSLEDRLWMVGKMFAMVERYFAHWEDSYIQPDAWDGEYAACIGEAIRASTRQDFERLMRRIVAKLGNRHTWFRDALTVRGGLGLRLRRLRESWYVVESAHEAVRPGAAVVTLNERTPAEWMDEASPYMRSQDERLREEEWQRVIPTLVDGNSWALELGDGLRRRTVTIPRMLPDSRKEMPEGRWLVLDRLAYLRMPSFANPAYEEAAVGWLMRVSNADALVVDVRGNTGGATPTKLLRALMERPWPWWTEFAADVGFLWRRSGGEGQFAILPEGRGAWWRPPHEKPGEPVFRGRLVVLVDRTTASAAEDFVMPLLVTKRAVVIGETTAGSTGQPVICQRAGFSMGVGAIRASLPDGRAFENVGFLSDVWVDMSPEDLSSGRDPALALALELLASDESGSGEEDDVEACVVECQWASRLCEQGCVSAVFRGRRGGRVLRAGDEAPARAD</sequence>
<dbReference type="PANTHER" id="PTHR32060">
    <property type="entry name" value="TAIL-SPECIFIC PROTEASE"/>
    <property type="match status" value="1"/>
</dbReference>
<dbReference type="Gene3D" id="3.90.226.10">
    <property type="entry name" value="2-enoyl-CoA Hydratase, Chain A, domain 1"/>
    <property type="match status" value="1"/>
</dbReference>
<gene>
    <name evidence="2" type="ORF">QID03_12660</name>
</gene>
<dbReference type="Pfam" id="PF03572">
    <property type="entry name" value="Peptidase_S41"/>
    <property type="match status" value="1"/>
</dbReference>
<protein>
    <submittedName>
        <fullName evidence="2">S41 family peptidase</fullName>
    </submittedName>
</protein>
<organism evidence="2 3">
    <name type="scientific">Alicyclobacillus sendaiensis PA2</name>
    <dbReference type="NCBI Taxonomy" id="3029425"/>
    <lineage>
        <taxon>Bacteria</taxon>
        <taxon>Bacillati</taxon>
        <taxon>Bacillota</taxon>
        <taxon>Bacilli</taxon>
        <taxon>Bacillales</taxon>
        <taxon>Alicyclobacillaceae</taxon>
        <taxon>Alicyclobacillus</taxon>
    </lineage>
</organism>
<evidence type="ECO:0000259" key="1">
    <source>
        <dbReference type="SMART" id="SM00245"/>
    </source>
</evidence>
<evidence type="ECO:0000313" key="2">
    <source>
        <dbReference type="EMBL" id="MDI9261011.1"/>
    </source>
</evidence>
<feature type="domain" description="Tail specific protease" evidence="1">
    <location>
        <begin position="154"/>
        <end position="375"/>
    </location>
</feature>
<reference evidence="2 3" key="1">
    <citation type="submission" date="2023-04" db="EMBL/GenBank/DDBJ databases">
        <title>A. sendaiensis sub sp. chiapanensis a novel subspecie with specific adaptation in bacterial cell wall isolated from an active volcano.</title>
        <authorList>
            <person name="Alvarez Gutierrez P.E."/>
            <person name="Ortiz Cortes L.Y."/>
        </authorList>
    </citation>
    <scope>NUCLEOTIDE SEQUENCE [LARGE SCALE GENOMIC DNA]</scope>
    <source>
        <strain evidence="2 3">PA2</strain>
    </source>
</reference>
<dbReference type="InterPro" id="IPR029045">
    <property type="entry name" value="ClpP/crotonase-like_dom_sf"/>
</dbReference>
<dbReference type="EMBL" id="JASGCB010000029">
    <property type="protein sequence ID" value="MDI9261011.1"/>
    <property type="molecule type" value="Genomic_DNA"/>
</dbReference>
<name>A0ABT6Y0Z6_ALISE</name>
<dbReference type="RefSeq" id="WP_283204420.1">
    <property type="nucleotide sequence ID" value="NZ_JASGCB010000029.1"/>
</dbReference>
<keyword evidence="3" id="KW-1185">Reference proteome</keyword>
<dbReference type="SMART" id="SM00245">
    <property type="entry name" value="TSPc"/>
    <property type="match status" value="1"/>
</dbReference>
<proteinExistence type="predicted"/>
<dbReference type="SUPFAM" id="SSF52096">
    <property type="entry name" value="ClpP/crotonase"/>
    <property type="match status" value="1"/>
</dbReference>
<evidence type="ECO:0000313" key="3">
    <source>
        <dbReference type="Proteomes" id="UP001529245"/>
    </source>
</evidence>
<dbReference type="Proteomes" id="UP001529245">
    <property type="component" value="Unassembled WGS sequence"/>
</dbReference>